<reference evidence="2" key="1">
    <citation type="submission" date="2019-09" db="EMBL/GenBank/DDBJ databases">
        <authorList>
            <person name="Li J."/>
        </authorList>
    </citation>
    <scope>NUCLEOTIDE SEQUENCE [LARGE SCALE GENOMIC DNA]</scope>
    <source>
        <strain evidence="2">NRBC 14897</strain>
    </source>
</reference>
<keyword evidence="3" id="KW-1185">Reference proteome</keyword>
<evidence type="ECO:0000259" key="1">
    <source>
        <dbReference type="Pfam" id="PF12680"/>
    </source>
</evidence>
<dbReference type="SUPFAM" id="SSF54427">
    <property type="entry name" value="NTF2-like"/>
    <property type="match status" value="1"/>
</dbReference>
<gene>
    <name evidence="2" type="ORF">ESP62_005935</name>
</gene>
<organism evidence="2 3">
    <name type="scientific">Aeromicrobium fastidiosum</name>
    <dbReference type="NCBI Taxonomy" id="52699"/>
    <lineage>
        <taxon>Bacteria</taxon>
        <taxon>Bacillati</taxon>
        <taxon>Actinomycetota</taxon>
        <taxon>Actinomycetes</taxon>
        <taxon>Propionibacteriales</taxon>
        <taxon>Nocardioidaceae</taxon>
        <taxon>Aeromicrobium</taxon>
    </lineage>
</organism>
<dbReference type="Proteomes" id="UP001515100">
    <property type="component" value="Unassembled WGS sequence"/>
</dbReference>
<dbReference type="AlphaFoldDB" id="A0A641ATY9"/>
<accession>A0A641ATY9</accession>
<sequence length="131" mass="14034">MAGPVPAKGVGPEWPQWLEDLYQRADGLDAAGFASAFAAGGSMRFGNGPVLVGSEAIEESLDDFFEAVTSMQHRLLKVWGDSDDIAFEAVVTYGRGDGALVEIPAVTAYTREEDGSLHCRIYCDMAPVFAE</sequence>
<dbReference type="InterPro" id="IPR037401">
    <property type="entry name" value="SnoaL-like"/>
</dbReference>
<dbReference type="OrthoDB" id="7560468at2"/>
<protein>
    <recommendedName>
        <fullName evidence="1">SnoaL-like domain-containing protein</fullName>
    </recommendedName>
</protein>
<evidence type="ECO:0000313" key="2">
    <source>
        <dbReference type="EMBL" id="KAA1380703.1"/>
    </source>
</evidence>
<comment type="caution">
    <text evidence="2">The sequence shown here is derived from an EMBL/GenBank/DDBJ whole genome shotgun (WGS) entry which is preliminary data.</text>
</comment>
<proteinExistence type="predicted"/>
<feature type="domain" description="SnoaL-like" evidence="1">
    <location>
        <begin position="19"/>
        <end position="115"/>
    </location>
</feature>
<dbReference type="Pfam" id="PF12680">
    <property type="entry name" value="SnoaL_2"/>
    <property type="match status" value="1"/>
</dbReference>
<dbReference type="InterPro" id="IPR032710">
    <property type="entry name" value="NTF2-like_dom_sf"/>
</dbReference>
<dbReference type="Gene3D" id="3.10.450.50">
    <property type="match status" value="1"/>
</dbReference>
<name>A0A641ATY9_9ACTN</name>
<dbReference type="RefSeq" id="WP_129181432.1">
    <property type="nucleotide sequence ID" value="NZ_JAGIOG010000001.1"/>
</dbReference>
<dbReference type="EMBL" id="SDPP02000001">
    <property type="protein sequence ID" value="KAA1380703.1"/>
    <property type="molecule type" value="Genomic_DNA"/>
</dbReference>
<evidence type="ECO:0000313" key="3">
    <source>
        <dbReference type="Proteomes" id="UP001515100"/>
    </source>
</evidence>